<reference evidence="1 2" key="1">
    <citation type="submission" date="2019-09" db="EMBL/GenBank/DDBJ databases">
        <title>Draft genome sequence of Ginsengibacter sp. BR5-29.</title>
        <authorList>
            <person name="Im W.-T."/>
        </authorList>
    </citation>
    <scope>NUCLEOTIDE SEQUENCE [LARGE SCALE GENOMIC DNA]</scope>
    <source>
        <strain evidence="1 2">BR5-29</strain>
    </source>
</reference>
<dbReference type="CDD" id="cd02440">
    <property type="entry name" value="AdoMet_MTases"/>
    <property type="match status" value="1"/>
</dbReference>
<organism evidence="1 2">
    <name type="scientific">Ginsengibacter hankyongi</name>
    <dbReference type="NCBI Taxonomy" id="2607284"/>
    <lineage>
        <taxon>Bacteria</taxon>
        <taxon>Pseudomonadati</taxon>
        <taxon>Bacteroidota</taxon>
        <taxon>Chitinophagia</taxon>
        <taxon>Chitinophagales</taxon>
        <taxon>Chitinophagaceae</taxon>
        <taxon>Ginsengibacter</taxon>
    </lineage>
</organism>
<dbReference type="InterPro" id="IPR029063">
    <property type="entry name" value="SAM-dependent_MTases_sf"/>
</dbReference>
<keyword evidence="1" id="KW-0489">Methyltransferase</keyword>
<comment type="caution">
    <text evidence="1">The sequence shown here is derived from an EMBL/GenBank/DDBJ whole genome shotgun (WGS) entry which is preliminary data.</text>
</comment>
<dbReference type="PANTHER" id="PTHR43861:SF6">
    <property type="entry name" value="METHYLTRANSFERASE TYPE 11"/>
    <property type="match status" value="1"/>
</dbReference>
<dbReference type="PANTHER" id="PTHR43861">
    <property type="entry name" value="TRANS-ACONITATE 2-METHYLTRANSFERASE-RELATED"/>
    <property type="match status" value="1"/>
</dbReference>
<keyword evidence="1" id="KW-0808">Transferase</keyword>
<name>A0A5J5IKV3_9BACT</name>
<dbReference type="Pfam" id="PF13489">
    <property type="entry name" value="Methyltransf_23"/>
    <property type="match status" value="1"/>
</dbReference>
<dbReference type="Gene3D" id="3.40.50.150">
    <property type="entry name" value="Vaccinia Virus protein VP39"/>
    <property type="match status" value="1"/>
</dbReference>
<evidence type="ECO:0000313" key="1">
    <source>
        <dbReference type="EMBL" id="KAA9039307.1"/>
    </source>
</evidence>
<sequence>MNCPVCNNSKNEIRFLKNGYRILHCLECDHLFTDFVPTPNEVEQIYSDDYFFKGGAGYDDYTLEKDMLIKRGEYYAGKINKFMRAGEVLDIGAAAGFLLKGFENKGWKGTGIEPNNSMVEYGKNVVGVNIRKGTVETIELEHKFDLIILVQVVAHIYDLQNSIDKIYNLLKPNGKVLIETWDKDSITARIFGKNWHEYSPPSTLNYFSKKTLNQLISQHNFSEVAHGTPKKSIHSKHAKSLIKHKLLESKGLKWMAGMTALIPGNMIIPYPSEDLFWTLYKKN</sequence>
<keyword evidence="2" id="KW-1185">Reference proteome</keyword>
<accession>A0A5J5IKV3</accession>
<dbReference type="Proteomes" id="UP000326903">
    <property type="component" value="Unassembled WGS sequence"/>
</dbReference>
<gene>
    <name evidence="1" type="ORF">FW778_10780</name>
</gene>
<proteinExistence type="predicted"/>
<dbReference type="EMBL" id="VYQF01000002">
    <property type="protein sequence ID" value="KAA9039307.1"/>
    <property type="molecule type" value="Genomic_DNA"/>
</dbReference>
<dbReference type="GO" id="GO:0032259">
    <property type="term" value="P:methylation"/>
    <property type="evidence" value="ECO:0007669"/>
    <property type="project" value="UniProtKB-KW"/>
</dbReference>
<dbReference type="SUPFAM" id="SSF53335">
    <property type="entry name" value="S-adenosyl-L-methionine-dependent methyltransferases"/>
    <property type="match status" value="1"/>
</dbReference>
<protein>
    <submittedName>
        <fullName evidence="1">Class I SAM-dependent methyltransferase</fullName>
    </submittedName>
</protein>
<dbReference type="AlphaFoldDB" id="A0A5J5IKV3"/>
<evidence type="ECO:0000313" key="2">
    <source>
        <dbReference type="Proteomes" id="UP000326903"/>
    </source>
</evidence>
<dbReference type="GO" id="GO:0008168">
    <property type="term" value="F:methyltransferase activity"/>
    <property type="evidence" value="ECO:0007669"/>
    <property type="project" value="UniProtKB-KW"/>
</dbReference>